<dbReference type="Proteomes" id="UP000193944">
    <property type="component" value="Unassembled WGS sequence"/>
</dbReference>
<dbReference type="EMBL" id="MCFG01000233">
    <property type="protein sequence ID" value="ORX77818.1"/>
    <property type="molecule type" value="Genomic_DNA"/>
</dbReference>
<sequence length="214" mass="24107">MAELTTKSKSSLSILTGSNTQTLHKETLSKSKSLSKGLEYDEQDKDGNGNNNKKIPNSRSLASYDDLTDHKRTLYTCYSSRAITMYNVSSSLKDHTGSTPSMFTLNKTVKTQKMSRSCSGENRSINSNFSASSQNILINNTTTSGSLPKVKTFKDKIFVFKKNRTVQQWMDEFLKKNISDEKPEIIMKDIIDSNTNLSKILDLEEYNSNYGIYS</sequence>
<keyword evidence="3" id="KW-1185">Reference proteome</keyword>
<evidence type="ECO:0000313" key="2">
    <source>
        <dbReference type="EMBL" id="ORX77818.1"/>
    </source>
</evidence>
<organism evidence="2 3">
    <name type="scientific">Anaeromyces robustus</name>
    <dbReference type="NCBI Taxonomy" id="1754192"/>
    <lineage>
        <taxon>Eukaryota</taxon>
        <taxon>Fungi</taxon>
        <taxon>Fungi incertae sedis</taxon>
        <taxon>Chytridiomycota</taxon>
        <taxon>Chytridiomycota incertae sedis</taxon>
        <taxon>Neocallimastigomycetes</taxon>
        <taxon>Neocallimastigales</taxon>
        <taxon>Neocallimastigaceae</taxon>
        <taxon>Anaeromyces</taxon>
    </lineage>
</organism>
<gene>
    <name evidence="2" type="ORF">BCR32DRAFT_247627</name>
</gene>
<evidence type="ECO:0000256" key="1">
    <source>
        <dbReference type="SAM" id="MobiDB-lite"/>
    </source>
</evidence>
<evidence type="ECO:0000313" key="3">
    <source>
        <dbReference type="Proteomes" id="UP000193944"/>
    </source>
</evidence>
<reference evidence="2 3" key="1">
    <citation type="submission" date="2016-08" db="EMBL/GenBank/DDBJ databases">
        <title>A Parts List for Fungal Cellulosomes Revealed by Comparative Genomics.</title>
        <authorList>
            <consortium name="DOE Joint Genome Institute"/>
            <person name="Haitjema C.H."/>
            <person name="Gilmore S.P."/>
            <person name="Henske J.K."/>
            <person name="Solomon K.V."/>
            <person name="De Groot R."/>
            <person name="Kuo A."/>
            <person name="Mondo S.J."/>
            <person name="Salamov A.A."/>
            <person name="Labutti K."/>
            <person name="Zhao Z."/>
            <person name="Chiniquy J."/>
            <person name="Barry K."/>
            <person name="Brewer H.M."/>
            <person name="Purvine S.O."/>
            <person name="Wright A.T."/>
            <person name="Boxma B."/>
            <person name="Van Alen T."/>
            <person name="Hackstein J.H."/>
            <person name="Baker S.E."/>
            <person name="Grigoriev I.V."/>
            <person name="O'Malley M.A."/>
        </authorList>
    </citation>
    <scope>NUCLEOTIDE SEQUENCE [LARGE SCALE GENOMIC DNA]</scope>
    <source>
        <strain evidence="2 3">S4</strain>
    </source>
</reference>
<feature type="region of interest" description="Disordered" evidence="1">
    <location>
        <begin position="1"/>
        <end position="60"/>
    </location>
</feature>
<proteinExistence type="predicted"/>
<comment type="caution">
    <text evidence="2">The sequence shown here is derived from an EMBL/GenBank/DDBJ whole genome shotgun (WGS) entry which is preliminary data.</text>
</comment>
<dbReference type="AlphaFoldDB" id="A0A1Y1WWX0"/>
<dbReference type="OrthoDB" id="546434at2759"/>
<reference evidence="2 3" key="2">
    <citation type="submission" date="2016-08" db="EMBL/GenBank/DDBJ databases">
        <title>Pervasive Adenine N6-methylation of Active Genes in Fungi.</title>
        <authorList>
            <consortium name="DOE Joint Genome Institute"/>
            <person name="Mondo S.J."/>
            <person name="Dannebaum R.O."/>
            <person name="Kuo R.C."/>
            <person name="Labutti K."/>
            <person name="Haridas S."/>
            <person name="Kuo A."/>
            <person name="Salamov A."/>
            <person name="Ahrendt S.R."/>
            <person name="Lipzen A."/>
            <person name="Sullivan W."/>
            <person name="Andreopoulos W.B."/>
            <person name="Clum A."/>
            <person name="Lindquist E."/>
            <person name="Daum C."/>
            <person name="Ramamoorthy G.K."/>
            <person name="Gryganskyi A."/>
            <person name="Culley D."/>
            <person name="Magnuson J.K."/>
            <person name="James T.Y."/>
            <person name="O'Malley M.A."/>
            <person name="Stajich J.E."/>
            <person name="Spatafora J.W."/>
            <person name="Visel A."/>
            <person name="Grigoriev I.V."/>
        </authorList>
    </citation>
    <scope>NUCLEOTIDE SEQUENCE [LARGE SCALE GENOMIC DNA]</scope>
    <source>
        <strain evidence="2 3">S4</strain>
    </source>
</reference>
<name>A0A1Y1WWX0_9FUNG</name>
<protein>
    <submittedName>
        <fullName evidence="2">Uncharacterized protein</fullName>
    </submittedName>
</protein>
<accession>A0A1Y1WWX0</accession>
<feature type="compositionally biased region" description="Low complexity" evidence="1">
    <location>
        <begin position="1"/>
        <end position="18"/>
    </location>
</feature>